<feature type="domain" description="J" evidence="3">
    <location>
        <begin position="2"/>
        <end position="63"/>
    </location>
</feature>
<reference evidence="4 5" key="1">
    <citation type="submission" date="2024-02" db="EMBL/GenBank/DDBJ databases">
        <authorList>
            <person name="Chen Y."/>
            <person name="Shah S."/>
            <person name="Dougan E. K."/>
            <person name="Thang M."/>
            <person name="Chan C."/>
        </authorList>
    </citation>
    <scope>NUCLEOTIDE SEQUENCE [LARGE SCALE GENOMIC DNA]</scope>
</reference>
<proteinExistence type="predicted"/>
<keyword evidence="1" id="KW-0143">Chaperone</keyword>
<protein>
    <submittedName>
        <fullName evidence="4">DnaJ homolog dnj-10 (DnaJ domain protein 10)</fullName>
    </submittedName>
</protein>
<keyword evidence="5" id="KW-1185">Reference proteome</keyword>
<gene>
    <name evidence="4" type="ORF">SCF082_LOCUS25643</name>
</gene>
<name>A0ABP0M2X2_9DINO</name>
<dbReference type="Pfam" id="PF00226">
    <property type="entry name" value="DnaJ"/>
    <property type="match status" value="1"/>
</dbReference>
<organism evidence="4 5">
    <name type="scientific">Durusdinium trenchii</name>
    <dbReference type="NCBI Taxonomy" id="1381693"/>
    <lineage>
        <taxon>Eukaryota</taxon>
        <taxon>Sar</taxon>
        <taxon>Alveolata</taxon>
        <taxon>Dinophyceae</taxon>
        <taxon>Suessiales</taxon>
        <taxon>Symbiodiniaceae</taxon>
        <taxon>Durusdinium</taxon>
    </lineage>
</organism>
<dbReference type="CDD" id="cd06257">
    <property type="entry name" value="DnaJ"/>
    <property type="match status" value="1"/>
</dbReference>
<dbReference type="SMART" id="SM00271">
    <property type="entry name" value="DnaJ"/>
    <property type="match status" value="1"/>
</dbReference>
<dbReference type="PANTHER" id="PTHR43096:SF52">
    <property type="entry name" value="DNAJ HOMOLOG 1, MITOCHONDRIAL-RELATED"/>
    <property type="match status" value="1"/>
</dbReference>
<dbReference type="InterPro" id="IPR018253">
    <property type="entry name" value="DnaJ_domain_CS"/>
</dbReference>
<feature type="region of interest" description="Disordered" evidence="2">
    <location>
        <begin position="54"/>
        <end position="97"/>
    </location>
</feature>
<dbReference type="PANTHER" id="PTHR43096">
    <property type="entry name" value="DNAJ HOMOLOG 1, MITOCHONDRIAL-RELATED"/>
    <property type="match status" value="1"/>
</dbReference>
<evidence type="ECO:0000313" key="5">
    <source>
        <dbReference type="Proteomes" id="UP001642464"/>
    </source>
</evidence>
<feature type="compositionally biased region" description="Basic and acidic residues" evidence="2">
    <location>
        <begin position="54"/>
        <end position="66"/>
    </location>
</feature>
<dbReference type="EMBL" id="CAXAMM010019313">
    <property type="protein sequence ID" value="CAK9045381.1"/>
    <property type="molecule type" value="Genomic_DNA"/>
</dbReference>
<comment type="caution">
    <text evidence="4">The sequence shown here is derived from an EMBL/GenBank/DDBJ whole genome shotgun (WGS) entry which is preliminary data.</text>
</comment>
<dbReference type="SUPFAM" id="SSF46565">
    <property type="entry name" value="Chaperone J-domain"/>
    <property type="match status" value="1"/>
</dbReference>
<sequence length="407" mass="45911">MAHYETLKVSPKSSAKEIREAYLQGVRRYHPDVKGDQRKFQRLQEAYDVLGDPLRRRAYDQRDAEPGRGTASSAGGDPRSTRSKTSNAGRQAAPEWAKKGQNEALRWYRMPIPEFAWNVHLVWCRAFNRPQMSQAAFTQWMRQQYRASRTSDGGLLRKAGVLLLDVSAEAVRQLRLRLARGPKPAGQAWHSGLGHLGQRQPDEELKRRVRLGRAEAAREMRRQLKQMSWPSLGRLQFPSLSTPAAASAFGVLALSGSLVALLAWPRGWRLARSAAATSVGWQEFTLAPEELQVYKVLGTEESLLEYNAHASRFARPPDWNDWEAMYTQFDLEHTLGTVPYRWEQQNQEGEDYTHANLVKASRTDGVDGAYVMSFGLRSPLQSRSLWSLRLAPPSGMPPCRAAGRLSS</sequence>
<dbReference type="Gene3D" id="1.10.287.110">
    <property type="entry name" value="DnaJ domain"/>
    <property type="match status" value="1"/>
</dbReference>
<evidence type="ECO:0000259" key="3">
    <source>
        <dbReference type="PROSITE" id="PS50076"/>
    </source>
</evidence>
<dbReference type="PRINTS" id="PR00625">
    <property type="entry name" value="JDOMAIN"/>
</dbReference>
<dbReference type="Proteomes" id="UP001642464">
    <property type="component" value="Unassembled WGS sequence"/>
</dbReference>
<evidence type="ECO:0000256" key="1">
    <source>
        <dbReference type="ARBA" id="ARBA00023186"/>
    </source>
</evidence>
<evidence type="ECO:0000256" key="2">
    <source>
        <dbReference type="SAM" id="MobiDB-lite"/>
    </source>
</evidence>
<evidence type="ECO:0000313" key="4">
    <source>
        <dbReference type="EMBL" id="CAK9045381.1"/>
    </source>
</evidence>
<dbReference type="PROSITE" id="PS50076">
    <property type="entry name" value="DNAJ_2"/>
    <property type="match status" value="1"/>
</dbReference>
<dbReference type="InterPro" id="IPR001623">
    <property type="entry name" value="DnaJ_domain"/>
</dbReference>
<accession>A0ABP0M2X2</accession>
<dbReference type="PROSITE" id="PS00636">
    <property type="entry name" value="DNAJ_1"/>
    <property type="match status" value="1"/>
</dbReference>
<dbReference type="InterPro" id="IPR036869">
    <property type="entry name" value="J_dom_sf"/>
</dbReference>